<feature type="compositionally biased region" description="Polar residues" evidence="2">
    <location>
        <begin position="411"/>
        <end position="430"/>
    </location>
</feature>
<dbReference type="Proteomes" id="UP000187013">
    <property type="component" value="Unassembled WGS sequence"/>
</dbReference>
<protein>
    <recommendedName>
        <fullName evidence="5">Serine/threonine-protein phosphatase 4 regulatory subunit 2</fullName>
    </recommendedName>
</protein>
<dbReference type="Pfam" id="PF09184">
    <property type="entry name" value="PPP4R2"/>
    <property type="match status" value="1"/>
</dbReference>
<name>A0A1Q3AKI2_ZYGRO</name>
<evidence type="ECO:0000313" key="3">
    <source>
        <dbReference type="EMBL" id="GAV56214.1"/>
    </source>
</evidence>
<organism evidence="3 4">
    <name type="scientific">Zygosaccharomyces rouxii</name>
    <dbReference type="NCBI Taxonomy" id="4956"/>
    <lineage>
        <taxon>Eukaryota</taxon>
        <taxon>Fungi</taxon>
        <taxon>Dikarya</taxon>
        <taxon>Ascomycota</taxon>
        <taxon>Saccharomycotina</taxon>
        <taxon>Saccharomycetes</taxon>
        <taxon>Saccharomycetales</taxon>
        <taxon>Saccharomycetaceae</taxon>
        <taxon>Zygosaccharomyces</taxon>
    </lineage>
</organism>
<evidence type="ECO:0000256" key="2">
    <source>
        <dbReference type="SAM" id="MobiDB-lite"/>
    </source>
</evidence>
<feature type="compositionally biased region" description="Basic and acidic residues" evidence="2">
    <location>
        <begin position="325"/>
        <end position="340"/>
    </location>
</feature>
<dbReference type="GO" id="GO:0019888">
    <property type="term" value="F:protein phosphatase regulator activity"/>
    <property type="evidence" value="ECO:0007669"/>
    <property type="project" value="InterPro"/>
</dbReference>
<reference evidence="3 4" key="1">
    <citation type="submission" date="2016-08" db="EMBL/GenBank/DDBJ databases">
        <title>Draft genome sequence of allopolyploid Zygosaccharomyces rouxii.</title>
        <authorList>
            <person name="Watanabe J."/>
            <person name="Uehara K."/>
            <person name="Mogi Y."/>
            <person name="Tsukioka Y."/>
        </authorList>
    </citation>
    <scope>NUCLEOTIDE SEQUENCE [LARGE SCALE GENOMIC DNA]</scope>
    <source>
        <strain evidence="3 4">NBRC 110957</strain>
    </source>
</reference>
<dbReference type="EMBL" id="BDGX01000053">
    <property type="protein sequence ID" value="GAV56214.1"/>
    <property type="molecule type" value="Genomic_DNA"/>
</dbReference>
<feature type="compositionally biased region" description="Basic and acidic residues" evidence="2">
    <location>
        <begin position="285"/>
        <end position="310"/>
    </location>
</feature>
<evidence type="ECO:0008006" key="5">
    <source>
        <dbReference type="Google" id="ProtNLM"/>
    </source>
</evidence>
<sequence length="430" mass="49311">MTTSIRQQESGIGDVDHNMMGIESRSLYEFLHKVVEDQDLKMFESSDARLVMKDLIPHMTIAIPERIFSTPQEALVELQKRLSGLADHLASKFSDNGQYPFTMRRICELCYDPLKYYKVNELSKYVNAMSSCCMVSSPWGSYTNKEEKDAGRGENNRLTGLDQEDVSLTRIPWIEEKADTSLSPLIAQIDSLMSINFAFDEDEEIVDDDLEFGPGSHRDEHFDMEAYGGSILDCEEEEDEEDEDYVESLKFDEEEEQEEDAEEDAEEEEEEEEDEEEDEYEEEKGEGKEEQTRKQEDGKQTIEEGAEVRHQKTYPTNGRSPLKRNATELDNYKYEEEGSLHDYTPPKKFRQSANGNSNSNDDHQGIHESPQLSRIPDNDETPNFSQEVVSPVDDVDGAGTQRSEDKRRSLIDSNYDNDVSSPLSNRTRLS</sequence>
<dbReference type="InterPro" id="IPR015267">
    <property type="entry name" value="PPP4R2"/>
</dbReference>
<gene>
    <name evidence="3" type="ORF">ZYGR_0BA01200</name>
</gene>
<comment type="similarity">
    <text evidence="1">Belongs to the PPP4R2 family.</text>
</comment>
<comment type="caution">
    <text evidence="3">The sequence shown here is derived from an EMBL/GenBank/DDBJ whole genome shotgun (WGS) entry which is preliminary data.</text>
</comment>
<evidence type="ECO:0000256" key="1">
    <source>
        <dbReference type="ARBA" id="ARBA00009207"/>
    </source>
</evidence>
<feature type="compositionally biased region" description="Acidic residues" evidence="2">
    <location>
        <begin position="235"/>
        <end position="284"/>
    </location>
</feature>
<accession>A0A1Q3AKI2</accession>
<dbReference type="GO" id="GO:0030289">
    <property type="term" value="C:protein phosphatase 4 complex"/>
    <property type="evidence" value="ECO:0007669"/>
    <property type="project" value="InterPro"/>
</dbReference>
<feature type="region of interest" description="Disordered" evidence="2">
    <location>
        <begin position="235"/>
        <end position="430"/>
    </location>
</feature>
<evidence type="ECO:0000313" key="4">
    <source>
        <dbReference type="Proteomes" id="UP000187013"/>
    </source>
</evidence>
<dbReference type="OrthoDB" id="341898at2759"/>
<dbReference type="AlphaFoldDB" id="A0A1Q3AKI2"/>
<proteinExistence type="inferred from homology"/>